<evidence type="ECO:0000313" key="1">
    <source>
        <dbReference type="EnsemblMetazoa" id="GAUT051562-PA"/>
    </source>
</evidence>
<dbReference type="VEuPathDB" id="VectorBase:GAUT051562"/>
<accession>A0A1A9VY90</accession>
<dbReference type="EnsemblMetazoa" id="GAUT051562-RA">
    <property type="protein sequence ID" value="GAUT051562-PA"/>
    <property type="gene ID" value="GAUT051562"/>
</dbReference>
<keyword evidence="2" id="KW-1185">Reference proteome</keyword>
<evidence type="ECO:0000313" key="2">
    <source>
        <dbReference type="Proteomes" id="UP000078200"/>
    </source>
</evidence>
<name>A0A1A9VY90_GLOAU</name>
<organism evidence="1 2">
    <name type="scientific">Glossina austeni</name>
    <name type="common">Savannah tsetse fly</name>
    <dbReference type="NCBI Taxonomy" id="7395"/>
    <lineage>
        <taxon>Eukaryota</taxon>
        <taxon>Metazoa</taxon>
        <taxon>Ecdysozoa</taxon>
        <taxon>Arthropoda</taxon>
        <taxon>Hexapoda</taxon>
        <taxon>Insecta</taxon>
        <taxon>Pterygota</taxon>
        <taxon>Neoptera</taxon>
        <taxon>Endopterygota</taxon>
        <taxon>Diptera</taxon>
        <taxon>Brachycera</taxon>
        <taxon>Muscomorpha</taxon>
        <taxon>Hippoboscoidea</taxon>
        <taxon>Glossinidae</taxon>
        <taxon>Glossina</taxon>
    </lineage>
</organism>
<protein>
    <submittedName>
        <fullName evidence="1">Uncharacterized protein</fullName>
    </submittedName>
</protein>
<dbReference type="AlphaFoldDB" id="A0A1A9VY90"/>
<proteinExistence type="predicted"/>
<sequence length="166" mass="19456">MDTFNRYESLLYLPEAIATFQGNFAMPVSKCALRHTRMQVTITIKIYDRFKITEYDNAFLSLDKYEQFLRPIDFATKTFLIDVEFEDKSVTHRVICLSAPLKTFAASKMGLENLNVAIHIPNISKQKDKLPLHLLWCIVVYHEKSMHTYRLMPCGSERNYCYRISD</sequence>
<reference evidence="1" key="1">
    <citation type="submission" date="2020-05" db="UniProtKB">
        <authorList>
            <consortium name="EnsemblMetazoa"/>
        </authorList>
    </citation>
    <scope>IDENTIFICATION</scope>
    <source>
        <strain evidence="1">TTRI</strain>
    </source>
</reference>
<dbReference type="Proteomes" id="UP000078200">
    <property type="component" value="Unassembled WGS sequence"/>
</dbReference>